<protein>
    <submittedName>
        <fullName evidence="1">Uncharacterized protein</fullName>
    </submittedName>
</protein>
<accession>A0A0L8G1T8</accession>
<reference evidence="1" key="1">
    <citation type="submission" date="2015-07" db="EMBL/GenBank/DDBJ databases">
        <title>MeaNS - Measles Nucleotide Surveillance Program.</title>
        <authorList>
            <person name="Tran T."/>
            <person name="Druce J."/>
        </authorList>
    </citation>
    <scope>NUCLEOTIDE SEQUENCE</scope>
    <source>
        <strain evidence="1">UCB-OBI-ISO-001</strain>
        <tissue evidence="1">Gonad</tissue>
    </source>
</reference>
<name>A0A0L8G1T8_OCTBM</name>
<evidence type="ECO:0000313" key="1">
    <source>
        <dbReference type="EMBL" id="KOF70987.1"/>
    </source>
</evidence>
<proteinExistence type="predicted"/>
<dbReference type="EMBL" id="KQ424456">
    <property type="protein sequence ID" value="KOF70987.1"/>
    <property type="molecule type" value="Genomic_DNA"/>
</dbReference>
<dbReference type="AlphaFoldDB" id="A0A0L8G1T8"/>
<sequence length="95" mass="10855">MCQNGVLTPKPRCSHAGIQLIDSFVIFTHESSKHYVCGRKYTCEFYGYSHIPCLWTNCLYEFSYYCGHVGFNNATSEIYIDAEVDSCCVLQCNDD</sequence>
<organism evidence="1">
    <name type="scientific">Octopus bimaculoides</name>
    <name type="common">California two-spotted octopus</name>
    <dbReference type="NCBI Taxonomy" id="37653"/>
    <lineage>
        <taxon>Eukaryota</taxon>
        <taxon>Metazoa</taxon>
        <taxon>Spiralia</taxon>
        <taxon>Lophotrochozoa</taxon>
        <taxon>Mollusca</taxon>
        <taxon>Cephalopoda</taxon>
        <taxon>Coleoidea</taxon>
        <taxon>Octopodiformes</taxon>
        <taxon>Octopoda</taxon>
        <taxon>Incirrata</taxon>
        <taxon>Octopodidae</taxon>
        <taxon>Octopus</taxon>
    </lineage>
</organism>
<gene>
    <name evidence="1" type="ORF">OCBIM_22001869mg</name>
</gene>
<dbReference type="OrthoDB" id="6159920at2759"/>